<gene>
    <name evidence="2" type="ORF">HNAJ_LOCUS9353</name>
</gene>
<sequence>MPDEPQLFHLSKQLEQRAIQFEEELKRFADSLSNTTHSAPSHPSDKSATVVKEENRSRESGYGSTDLPPAQSHSQQLVIPSIQPLLANLASLRKDLAWLLGKEPEEGNAAHNLVFPSIMRKNF</sequence>
<name>A0A0R3TPF9_RODNA</name>
<evidence type="ECO:0000313" key="3">
    <source>
        <dbReference type="Proteomes" id="UP000278807"/>
    </source>
</evidence>
<dbReference type="Proteomes" id="UP000278807">
    <property type="component" value="Unassembled WGS sequence"/>
</dbReference>
<dbReference type="OrthoDB" id="10461419at2759"/>
<evidence type="ECO:0000256" key="1">
    <source>
        <dbReference type="SAM" id="MobiDB-lite"/>
    </source>
</evidence>
<accession>A0A0R3TPF9</accession>
<evidence type="ECO:0000313" key="4">
    <source>
        <dbReference type="WBParaSite" id="HNAJ_0000935801-mRNA-1"/>
    </source>
</evidence>
<feature type="region of interest" description="Disordered" evidence="1">
    <location>
        <begin position="31"/>
        <end position="75"/>
    </location>
</feature>
<evidence type="ECO:0000313" key="2">
    <source>
        <dbReference type="EMBL" id="VDO05797.1"/>
    </source>
</evidence>
<protein>
    <submittedName>
        <fullName evidence="4">QLQ domain-containing protein</fullName>
    </submittedName>
</protein>
<feature type="compositionally biased region" description="Polar residues" evidence="1">
    <location>
        <begin position="31"/>
        <end position="41"/>
    </location>
</feature>
<reference evidence="4" key="1">
    <citation type="submission" date="2017-02" db="UniProtKB">
        <authorList>
            <consortium name="WormBaseParasite"/>
        </authorList>
    </citation>
    <scope>IDENTIFICATION</scope>
</reference>
<proteinExistence type="predicted"/>
<reference evidence="2 3" key="2">
    <citation type="submission" date="2018-11" db="EMBL/GenBank/DDBJ databases">
        <authorList>
            <consortium name="Pathogen Informatics"/>
        </authorList>
    </citation>
    <scope>NUCLEOTIDE SEQUENCE [LARGE SCALE GENOMIC DNA]</scope>
</reference>
<dbReference type="AlphaFoldDB" id="A0A0R3TPF9"/>
<dbReference type="WBParaSite" id="HNAJ_0000935801-mRNA-1">
    <property type="protein sequence ID" value="HNAJ_0000935801-mRNA-1"/>
    <property type="gene ID" value="HNAJ_0000935801"/>
</dbReference>
<dbReference type="EMBL" id="UZAE01012582">
    <property type="protein sequence ID" value="VDO05797.1"/>
    <property type="molecule type" value="Genomic_DNA"/>
</dbReference>
<organism evidence="4">
    <name type="scientific">Rodentolepis nana</name>
    <name type="common">Dwarf tapeworm</name>
    <name type="synonym">Hymenolepis nana</name>
    <dbReference type="NCBI Taxonomy" id="102285"/>
    <lineage>
        <taxon>Eukaryota</taxon>
        <taxon>Metazoa</taxon>
        <taxon>Spiralia</taxon>
        <taxon>Lophotrochozoa</taxon>
        <taxon>Platyhelminthes</taxon>
        <taxon>Cestoda</taxon>
        <taxon>Eucestoda</taxon>
        <taxon>Cyclophyllidea</taxon>
        <taxon>Hymenolepididae</taxon>
        <taxon>Rodentolepis</taxon>
    </lineage>
</organism>
<keyword evidence="3" id="KW-1185">Reference proteome</keyword>